<evidence type="ECO:0000256" key="1">
    <source>
        <dbReference type="SAM" id="Coils"/>
    </source>
</evidence>
<dbReference type="Proteomes" id="UP000799424">
    <property type="component" value="Unassembled WGS sequence"/>
</dbReference>
<gene>
    <name evidence="2" type="ORF">CC86DRAFT_413279</name>
</gene>
<keyword evidence="3" id="KW-1185">Reference proteome</keyword>
<keyword evidence="1" id="KW-0175">Coiled coil</keyword>
<evidence type="ECO:0000313" key="2">
    <source>
        <dbReference type="EMBL" id="KAF2819209.1"/>
    </source>
</evidence>
<sequence>MYSATDNLQLLKHELGDQACLLQRARAFGLARKSRWTKSRLVALAKYYFLAKLAETGNEADAKKLQFGIPVGKSFKDELKTVCREFKEEEARKGEGLRPLVSKRSLSLMSELSEVQPRRPELGSTQEADCGVVIEDKSSSAMHVTDTPHNNLSSLVESTNTKEGVAALMIGLCENDDRVMKDTAELKRKVALLERELEMKSEEHERIEILKEETLRGLSPKNVFALGQEVERVRAQKQRRLG</sequence>
<evidence type="ECO:0000313" key="3">
    <source>
        <dbReference type="Proteomes" id="UP000799424"/>
    </source>
</evidence>
<reference evidence="2" key="1">
    <citation type="journal article" date="2020" name="Stud. Mycol.">
        <title>101 Dothideomycetes genomes: a test case for predicting lifestyles and emergence of pathogens.</title>
        <authorList>
            <person name="Haridas S."/>
            <person name="Albert R."/>
            <person name="Binder M."/>
            <person name="Bloem J."/>
            <person name="Labutti K."/>
            <person name="Salamov A."/>
            <person name="Andreopoulos B."/>
            <person name="Baker S."/>
            <person name="Barry K."/>
            <person name="Bills G."/>
            <person name="Bluhm B."/>
            <person name="Cannon C."/>
            <person name="Castanera R."/>
            <person name="Culley D."/>
            <person name="Daum C."/>
            <person name="Ezra D."/>
            <person name="Gonzalez J."/>
            <person name="Henrissat B."/>
            <person name="Kuo A."/>
            <person name="Liang C."/>
            <person name="Lipzen A."/>
            <person name="Lutzoni F."/>
            <person name="Magnuson J."/>
            <person name="Mondo S."/>
            <person name="Nolan M."/>
            <person name="Ohm R."/>
            <person name="Pangilinan J."/>
            <person name="Park H.-J."/>
            <person name="Ramirez L."/>
            <person name="Alfaro M."/>
            <person name="Sun H."/>
            <person name="Tritt A."/>
            <person name="Yoshinaga Y."/>
            <person name="Zwiers L.-H."/>
            <person name="Turgeon B."/>
            <person name="Goodwin S."/>
            <person name="Spatafora J."/>
            <person name="Crous P."/>
            <person name="Grigoriev I."/>
        </authorList>
    </citation>
    <scope>NUCLEOTIDE SEQUENCE</scope>
    <source>
        <strain evidence="2">CBS 113818</strain>
    </source>
</reference>
<proteinExistence type="predicted"/>
<organism evidence="2 3">
    <name type="scientific">Ophiobolus disseminans</name>
    <dbReference type="NCBI Taxonomy" id="1469910"/>
    <lineage>
        <taxon>Eukaryota</taxon>
        <taxon>Fungi</taxon>
        <taxon>Dikarya</taxon>
        <taxon>Ascomycota</taxon>
        <taxon>Pezizomycotina</taxon>
        <taxon>Dothideomycetes</taxon>
        <taxon>Pleosporomycetidae</taxon>
        <taxon>Pleosporales</taxon>
        <taxon>Pleosporineae</taxon>
        <taxon>Phaeosphaeriaceae</taxon>
        <taxon>Ophiobolus</taxon>
    </lineage>
</organism>
<feature type="coiled-coil region" evidence="1">
    <location>
        <begin position="183"/>
        <end position="213"/>
    </location>
</feature>
<name>A0A6A6ZER6_9PLEO</name>
<protein>
    <submittedName>
        <fullName evidence="2">Uncharacterized protein</fullName>
    </submittedName>
</protein>
<dbReference type="AlphaFoldDB" id="A0A6A6ZER6"/>
<accession>A0A6A6ZER6</accession>
<dbReference type="EMBL" id="MU006246">
    <property type="protein sequence ID" value="KAF2819209.1"/>
    <property type="molecule type" value="Genomic_DNA"/>
</dbReference>
<dbReference type="OrthoDB" id="3793088at2759"/>